<keyword evidence="2" id="KW-1185">Reference proteome</keyword>
<dbReference type="InterPro" id="IPR019587">
    <property type="entry name" value="Polyketide_cyclase/dehydratase"/>
</dbReference>
<dbReference type="Proteomes" id="UP000460221">
    <property type="component" value="Unassembled WGS sequence"/>
</dbReference>
<organism evidence="1 2">
    <name type="scientific">Nakamurella alba</name>
    <dbReference type="NCBI Taxonomy" id="2665158"/>
    <lineage>
        <taxon>Bacteria</taxon>
        <taxon>Bacillati</taxon>
        <taxon>Actinomycetota</taxon>
        <taxon>Actinomycetes</taxon>
        <taxon>Nakamurellales</taxon>
        <taxon>Nakamurellaceae</taxon>
        <taxon>Nakamurella</taxon>
    </lineage>
</organism>
<comment type="caution">
    <text evidence="1">The sequence shown here is derived from an EMBL/GenBank/DDBJ whole genome shotgun (WGS) entry which is preliminary data.</text>
</comment>
<proteinExistence type="predicted"/>
<dbReference type="Pfam" id="PF10604">
    <property type="entry name" value="Polyketide_cyc2"/>
    <property type="match status" value="1"/>
</dbReference>
<dbReference type="RefSeq" id="WP_154768608.1">
    <property type="nucleotide sequence ID" value="NZ_WLYK01000003.1"/>
</dbReference>
<name>A0A7K1FP84_9ACTN</name>
<protein>
    <submittedName>
        <fullName evidence="1">Polyketide cyclase</fullName>
    </submittedName>
</protein>
<sequence>MTETSRTFTVTPPPATVLSYLEDFGHAEEWDPGTETCTREDAGPVGVGSQWHNVSKIAGREVELTYTLKERSASRLVFVGENDSATSTDTIDVVPAGTGSEITYTADVEMHGAAKLATPIIKLIFEKLGNETEDQMSDTLNRLQH</sequence>
<dbReference type="SUPFAM" id="SSF55961">
    <property type="entry name" value="Bet v1-like"/>
    <property type="match status" value="1"/>
</dbReference>
<evidence type="ECO:0000313" key="1">
    <source>
        <dbReference type="EMBL" id="MTD14624.1"/>
    </source>
</evidence>
<dbReference type="Gene3D" id="3.30.530.20">
    <property type="match status" value="1"/>
</dbReference>
<reference evidence="1 2" key="1">
    <citation type="submission" date="2019-11" db="EMBL/GenBank/DDBJ databases">
        <authorList>
            <person name="Jiang L.-Q."/>
        </authorList>
    </citation>
    <scope>NUCLEOTIDE SEQUENCE [LARGE SCALE GENOMIC DNA]</scope>
    <source>
        <strain evidence="1 2">YIM 132087</strain>
    </source>
</reference>
<evidence type="ECO:0000313" key="2">
    <source>
        <dbReference type="Proteomes" id="UP000460221"/>
    </source>
</evidence>
<accession>A0A7K1FP84</accession>
<dbReference type="AlphaFoldDB" id="A0A7K1FP84"/>
<dbReference type="EMBL" id="WLYK01000003">
    <property type="protein sequence ID" value="MTD14624.1"/>
    <property type="molecule type" value="Genomic_DNA"/>
</dbReference>
<dbReference type="InterPro" id="IPR023393">
    <property type="entry name" value="START-like_dom_sf"/>
</dbReference>
<gene>
    <name evidence="1" type="ORF">GIS00_11790</name>
</gene>